<dbReference type="Proteomes" id="UP000250991">
    <property type="component" value="Unassembled WGS sequence"/>
</dbReference>
<name>A0A2X3JAP6_ECOLX</name>
<gene>
    <name evidence="2" type="ORF">NCTC8009_01896</name>
    <name evidence="3" type="ORF">NCTC9001_05775</name>
</gene>
<reference evidence="3 5" key="2">
    <citation type="submission" date="2019-03" db="EMBL/GenBank/DDBJ databases">
        <authorList>
            <consortium name="Pathogen Informatics"/>
        </authorList>
    </citation>
    <scope>NUCLEOTIDE SEQUENCE [LARGE SCALE GENOMIC DNA]</scope>
    <source>
        <strain evidence="3 5">NCTC9001</strain>
    </source>
</reference>
<accession>A0A2X3JAP6</accession>
<protein>
    <submittedName>
        <fullName evidence="2">Uncharacterized protein</fullName>
    </submittedName>
</protein>
<dbReference type="Proteomes" id="UP000372890">
    <property type="component" value="Unassembled WGS sequence"/>
</dbReference>
<keyword evidence="1" id="KW-0812">Transmembrane</keyword>
<evidence type="ECO:0000256" key="1">
    <source>
        <dbReference type="SAM" id="Phobius"/>
    </source>
</evidence>
<feature type="transmembrane region" description="Helical" evidence="1">
    <location>
        <begin position="15"/>
        <end position="36"/>
    </location>
</feature>
<dbReference type="AlphaFoldDB" id="A0A2X3JAP6"/>
<reference evidence="2 4" key="1">
    <citation type="submission" date="2018-06" db="EMBL/GenBank/DDBJ databases">
        <authorList>
            <consortium name="Pathogen Informatics"/>
            <person name="Doyle S."/>
        </authorList>
    </citation>
    <scope>NUCLEOTIDE SEQUENCE [LARGE SCALE GENOMIC DNA]</scope>
    <source>
        <strain evidence="2 4">NCTC8009</strain>
    </source>
</reference>
<evidence type="ECO:0000313" key="4">
    <source>
        <dbReference type="Proteomes" id="UP000250991"/>
    </source>
</evidence>
<keyword evidence="1" id="KW-0472">Membrane</keyword>
<evidence type="ECO:0000313" key="2">
    <source>
        <dbReference type="EMBL" id="SQD01468.1"/>
    </source>
</evidence>
<dbReference type="STRING" id="585034.ECIAI1_3202"/>
<dbReference type="EMBL" id="UARW01000010">
    <property type="protein sequence ID" value="SQD01468.1"/>
    <property type="molecule type" value="Genomic_DNA"/>
</dbReference>
<organism evidence="2 4">
    <name type="scientific">Escherichia coli</name>
    <dbReference type="NCBI Taxonomy" id="562"/>
    <lineage>
        <taxon>Bacteria</taxon>
        <taxon>Pseudomonadati</taxon>
        <taxon>Pseudomonadota</taxon>
        <taxon>Gammaproteobacteria</taxon>
        <taxon>Enterobacterales</taxon>
        <taxon>Enterobacteriaceae</taxon>
        <taxon>Escherichia</taxon>
    </lineage>
</organism>
<dbReference type="EMBL" id="CAADIS010000005">
    <property type="protein sequence ID" value="VFS38362.1"/>
    <property type="molecule type" value="Genomic_DNA"/>
</dbReference>
<proteinExistence type="predicted"/>
<keyword evidence="1" id="KW-1133">Transmembrane helix</keyword>
<evidence type="ECO:0000313" key="5">
    <source>
        <dbReference type="Proteomes" id="UP000372890"/>
    </source>
</evidence>
<evidence type="ECO:0000313" key="3">
    <source>
        <dbReference type="EMBL" id="VFS38362.1"/>
    </source>
</evidence>
<sequence>MALSASKVNPIRRNFWHQAVVIVMESGTIVVASVSLRKAFDINRNPLCQVLPLLQTFTPVKLPVAWQFGAKYYLLTKKIALSSPFIVTYVT</sequence>